<dbReference type="Pfam" id="PF12850">
    <property type="entry name" value="Metallophos_2"/>
    <property type="match status" value="1"/>
</dbReference>
<dbReference type="InterPro" id="IPR011152">
    <property type="entry name" value="Pesterase_MJ0912"/>
</dbReference>
<dbReference type="EMBL" id="QJSX01000029">
    <property type="protein sequence ID" value="PYE48387.1"/>
    <property type="molecule type" value="Genomic_DNA"/>
</dbReference>
<dbReference type="OrthoDB" id="9800565at2"/>
<dbReference type="PANTHER" id="PTHR42850">
    <property type="entry name" value="METALLOPHOSPHOESTERASE"/>
    <property type="match status" value="1"/>
</dbReference>
<dbReference type="InterPro" id="IPR024654">
    <property type="entry name" value="Calcineurin-like_PHP_lpxH"/>
</dbReference>
<dbReference type="PIRSF" id="PIRSF000883">
    <property type="entry name" value="Pesterase_MJ0912"/>
    <property type="match status" value="1"/>
</dbReference>
<evidence type="ECO:0000313" key="3">
    <source>
        <dbReference type="EMBL" id="PYE48387.1"/>
    </source>
</evidence>
<sequence length="256" mass="28258">MLIVRLLLVSDIHANLAAFEAVLADADRRGFDAVYCLGDALGYGPRPREVMRLLQTREASCVLGNHDAWALEFLRGEAPVRRDGVVGQALNWQLSCLTPNELEFLAQWPDGRDERVDGTDVRFRHGSPMSYLEYVDSLASAREAFGRWEGRVCCVGHTHVPGVYTTLQGPPGDWLRYQSLTAGGRFSVPPNARVILNPGSVGQPRDGDARASYGLLDVTRGIFEVVRVSYDIARTQVEVRAARLPDVLAARLEVGR</sequence>
<dbReference type="GO" id="GO:0016791">
    <property type="term" value="F:phosphatase activity"/>
    <property type="evidence" value="ECO:0007669"/>
    <property type="project" value="TreeGrafter"/>
</dbReference>
<protein>
    <submittedName>
        <fullName evidence="3">Putative phosphodiesterase</fullName>
    </submittedName>
</protein>
<dbReference type="Proteomes" id="UP000248326">
    <property type="component" value="Unassembled WGS sequence"/>
</dbReference>
<dbReference type="AlphaFoldDB" id="A0A318S363"/>
<dbReference type="RefSeq" id="WP_110888904.1">
    <property type="nucleotide sequence ID" value="NZ_QJSX01000029.1"/>
</dbReference>
<dbReference type="InterPro" id="IPR029052">
    <property type="entry name" value="Metallo-depent_PP-like"/>
</dbReference>
<dbReference type="InterPro" id="IPR050126">
    <property type="entry name" value="Ap4A_hydrolase"/>
</dbReference>
<dbReference type="Gene3D" id="3.60.21.10">
    <property type="match status" value="1"/>
</dbReference>
<dbReference type="PANTHER" id="PTHR42850:SF2">
    <property type="entry name" value="BLL5683 PROTEIN"/>
    <property type="match status" value="1"/>
</dbReference>
<name>A0A318S363_9DEIO</name>
<evidence type="ECO:0000256" key="1">
    <source>
        <dbReference type="ARBA" id="ARBA00008950"/>
    </source>
</evidence>
<accession>A0A318S363</accession>
<dbReference type="CDD" id="cd00838">
    <property type="entry name" value="MPP_superfamily"/>
    <property type="match status" value="1"/>
</dbReference>
<reference evidence="3 4" key="1">
    <citation type="submission" date="2018-06" db="EMBL/GenBank/DDBJ databases">
        <title>Genomic Encyclopedia of Type Strains, Phase IV (KMG-IV): sequencing the most valuable type-strain genomes for metagenomic binning, comparative biology and taxonomic classification.</title>
        <authorList>
            <person name="Goeker M."/>
        </authorList>
    </citation>
    <scope>NUCLEOTIDE SEQUENCE [LARGE SCALE GENOMIC DNA]</scope>
    <source>
        <strain evidence="3 4">DSM 18048</strain>
    </source>
</reference>
<keyword evidence="4" id="KW-1185">Reference proteome</keyword>
<proteinExistence type="inferred from homology"/>
<comment type="similarity">
    <text evidence="1">Belongs to the metallophosphoesterase superfamily. YfcE family.</text>
</comment>
<evidence type="ECO:0000259" key="2">
    <source>
        <dbReference type="Pfam" id="PF12850"/>
    </source>
</evidence>
<evidence type="ECO:0000313" key="4">
    <source>
        <dbReference type="Proteomes" id="UP000248326"/>
    </source>
</evidence>
<organism evidence="3 4">
    <name type="scientific">Deinococcus yavapaiensis KR-236</name>
    <dbReference type="NCBI Taxonomy" id="694435"/>
    <lineage>
        <taxon>Bacteria</taxon>
        <taxon>Thermotogati</taxon>
        <taxon>Deinococcota</taxon>
        <taxon>Deinococci</taxon>
        <taxon>Deinococcales</taxon>
        <taxon>Deinococcaceae</taxon>
        <taxon>Deinococcus</taxon>
    </lineage>
</organism>
<comment type="caution">
    <text evidence="3">The sequence shown here is derived from an EMBL/GenBank/DDBJ whole genome shotgun (WGS) entry which is preliminary data.</text>
</comment>
<feature type="domain" description="Calcineurin-like phosphoesterase" evidence="2">
    <location>
        <begin position="5"/>
        <end position="220"/>
    </location>
</feature>
<dbReference type="SUPFAM" id="SSF56300">
    <property type="entry name" value="Metallo-dependent phosphatases"/>
    <property type="match status" value="1"/>
</dbReference>
<gene>
    <name evidence="3" type="ORF">DES52_1296</name>
</gene>
<dbReference type="GO" id="GO:0005737">
    <property type="term" value="C:cytoplasm"/>
    <property type="evidence" value="ECO:0007669"/>
    <property type="project" value="TreeGrafter"/>
</dbReference>